<protein>
    <submittedName>
        <fullName evidence="2">Uncharacterized protein</fullName>
    </submittedName>
</protein>
<name>A0A6J4TQS9_9ACTN</name>
<evidence type="ECO:0000313" key="2">
    <source>
        <dbReference type="EMBL" id="CAA9528393.1"/>
    </source>
</evidence>
<feature type="compositionally biased region" description="Low complexity" evidence="1">
    <location>
        <begin position="9"/>
        <end position="24"/>
    </location>
</feature>
<accession>A0A6J4TQS9</accession>
<reference evidence="2" key="1">
    <citation type="submission" date="2020-02" db="EMBL/GenBank/DDBJ databases">
        <authorList>
            <person name="Meier V. D."/>
        </authorList>
    </citation>
    <scope>NUCLEOTIDE SEQUENCE</scope>
    <source>
        <strain evidence="2">AVDCRST_MAG05</strain>
    </source>
</reference>
<dbReference type="EMBL" id="CADCVM010000456">
    <property type="protein sequence ID" value="CAA9528393.1"/>
    <property type="molecule type" value="Genomic_DNA"/>
</dbReference>
<gene>
    <name evidence="2" type="ORF">AVDCRST_MAG05-4184</name>
</gene>
<proteinExistence type="predicted"/>
<feature type="non-terminal residue" evidence="2">
    <location>
        <position position="1"/>
    </location>
</feature>
<feature type="region of interest" description="Disordered" evidence="1">
    <location>
        <begin position="1"/>
        <end position="51"/>
    </location>
</feature>
<organism evidence="2">
    <name type="scientific">uncultured Rubrobacteraceae bacterium</name>
    <dbReference type="NCBI Taxonomy" id="349277"/>
    <lineage>
        <taxon>Bacteria</taxon>
        <taxon>Bacillati</taxon>
        <taxon>Actinomycetota</taxon>
        <taxon>Rubrobacteria</taxon>
        <taxon>Rubrobacterales</taxon>
        <taxon>Rubrobacteraceae</taxon>
        <taxon>environmental samples</taxon>
    </lineage>
</organism>
<evidence type="ECO:0000256" key="1">
    <source>
        <dbReference type="SAM" id="MobiDB-lite"/>
    </source>
</evidence>
<sequence>AQRAFPRRAASPADPDLDGDAPAAGELPRAHGGVAHDPQSPGTLGFVPVFV</sequence>
<dbReference type="AlphaFoldDB" id="A0A6J4TQS9"/>
<feature type="non-terminal residue" evidence="2">
    <location>
        <position position="51"/>
    </location>
</feature>